<feature type="transmembrane region" description="Helical" evidence="1">
    <location>
        <begin position="109"/>
        <end position="128"/>
    </location>
</feature>
<dbReference type="AlphaFoldDB" id="A0A1C6UPS2"/>
<keyword evidence="1" id="KW-0472">Membrane</keyword>
<sequence>MRETIDRALRRQRVAVAVAVAVGLFWGLAAGLARTSGQVALLTLVPLVALLWSLMRAFGKPGDGDLRTDERERAFFVPPTARMSYRWVLLAFLTYTTANQLAADRDDLWWFYPVLAGPLAVLLAVLLWRRVPSVALTPDGIEAGHPLQQVRVPWEALDPAVPSPSYRHSNVLRLPVRSRDQVRFRGIGSRRHTAVETGELDVAPDVLAGAIQHYAAHPEHRAAIGTPQEHARLRSALAGEG</sequence>
<name>A0A1C6UPS2_9ACTN</name>
<reference evidence="3" key="1">
    <citation type="submission" date="2016-06" db="EMBL/GenBank/DDBJ databases">
        <authorList>
            <person name="Varghese N."/>
            <person name="Submissions Spin"/>
        </authorList>
    </citation>
    <scope>NUCLEOTIDE SEQUENCE [LARGE SCALE GENOMIC DNA]</scope>
    <source>
        <strain evidence="3">DSM 43903</strain>
    </source>
</reference>
<keyword evidence="1" id="KW-0812">Transmembrane</keyword>
<evidence type="ECO:0000256" key="1">
    <source>
        <dbReference type="SAM" id="Phobius"/>
    </source>
</evidence>
<feature type="transmembrane region" description="Helical" evidence="1">
    <location>
        <begin position="85"/>
        <end position="103"/>
    </location>
</feature>
<evidence type="ECO:0000313" key="2">
    <source>
        <dbReference type="EMBL" id="SCL56024.1"/>
    </source>
</evidence>
<dbReference type="EMBL" id="FMHZ01000002">
    <property type="protein sequence ID" value="SCL56024.1"/>
    <property type="molecule type" value="Genomic_DNA"/>
</dbReference>
<feature type="transmembrane region" description="Helical" evidence="1">
    <location>
        <begin position="12"/>
        <end position="33"/>
    </location>
</feature>
<dbReference type="OrthoDB" id="3405898at2"/>
<keyword evidence="3" id="KW-1185">Reference proteome</keyword>
<organism evidence="2 3">
    <name type="scientific">Micromonospora citrea</name>
    <dbReference type="NCBI Taxonomy" id="47855"/>
    <lineage>
        <taxon>Bacteria</taxon>
        <taxon>Bacillati</taxon>
        <taxon>Actinomycetota</taxon>
        <taxon>Actinomycetes</taxon>
        <taxon>Micromonosporales</taxon>
        <taxon>Micromonosporaceae</taxon>
        <taxon>Micromonospora</taxon>
    </lineage>
</organism>
<protein>
    <recommendedName>
        <fullName evidence="4">PH domain-containing protein</fullName>
    </recommendedName>
</protein>
<feature type="transmembrane region" description="Helical" evidence="1">
    <location>
        <begin position="39"/>
        <end position="58"/>
    </location>
</feature>
<accession>A0A1C6UPS2</accession>
<evidence type="ECO:0000313" key="3">
    <source>
        <dbReference type="Proteomes" id="UP000199001"/>
    </source>
</evidence>
<dbReference type="Proteomes" id="UP000199001">
    <property type="component" value="Unassembled WGS sequence"/>
</dbReference>
<proteinExistence type="predicted"/>
<keyword evidence="1" id="KW-1133">Transmembrane helix</keyword>
<dbReference type="STRING" id="47855.GA0070606_2537"/>
<evidence type="ECO:0008006" key="4">
    <source>
        <dbReference type="Google" id="ProtNLM"/>
    </source>
</evidence>
<dbReference type="RefSeq" id="WP_091098358.1">
    <property type="nucleotide sequence ID" value="NZ_FMHZ01000002.1"/>
</dbReference>
<gene>
    <name evidence="2" type="ORF">GA0070606_2537</name>
</gene>